<dbReference type="PROSITE" id="PS51711">
    <property type="entry name" value="G_FEOB"/>
    <property type="match status" value="1"/>
</dbReference>
<dbReference type="EMBL" id="JAWDKA010000002">
    <property type="protein sequence ID" value="MDV0441206.1"/>
    <property type="molecule type" value="Genomic_DNA"/>
</dbReference>
<keyword evidence="6 17" id="KW-0812">Transmembrane</keyword>
<evidence type="ECO:0000313" key="19">
    <source>
        <dbReference type="EMBL" id="MDV0441206.1"/>
    </source>
</evidence>
<dbReference type="Gene3D" id="1.10.287.1770">
    <property type="match status" value="1"/>
</dbReference>
<feature type="binding site" evidence="15">
    <location>
        <begin position="37"/>
        <end position="43"/>
    </location>
    <ligand>
        <name>GTP</name>
        <dbReference type="ChEBI" id="CHEBI:37565"/>
        <label>1</label>
    </ligand>
</feature>
<evidence type="ECO:0000256" key="13">
    <source>
        <dbReference type="ARBA" id="ARBA00031200"/>
    </source>
</evidence>
<evidence type="ECO:0000256" key="1">
    <source>
        <dbReference type="ARBA" id="ARBA00004429"/>
    </source>
</evidence>
<dbReference type="GO" id="GO:0015093">
    <property type="term" value="F:ferrous iron transmembrane transporter activity"/>
    <property type="evidence" value="ECO:0007669"/>
    <property type="project" value="UniProtKB-UniRule"/>
</dbReference>
<dbReference type="InterPro" id="IPR027417">
    <property type="entry name" value="P-loop_NTPase"/>
</dbReference>
<feature type="transmembrane region" description="Helical" evidence="17">
    <location>
        <begin position="381"/>
        <end position="403"/>
    </location>
</feature>
<evidence type="ECO:0000256" key="3">
    <source>
        <dbReference type="ARBA" id="ARBA00022475"/>
    </source>
</evidence>
<dbReference type="NCBIfam" id="TIGR00437">
    <property type="entry name" value="feoB"/>
    <property type="match status" value="1"/>
</dbReference>
<evidence type="ECO:0000256" key="5">
    <source>
        <dbReference type="ARBA" id="ARBA00022519"/>
    </source>
</evidence>
<feature type="domain" description="FeoB-type G" evidence="18">
    <location>
        <begin position="5"/>
        <end position="169"/>
    </location>
</feature>
<keyword evidence="16" id="KW-0460">Magnesium</keyword>
<evidence type="ECO:0000259" key="18">
    <source>
        <dbReference type="PROSITE" id="PS51711"/>
    </source>
</evidence>
<dbReference type="Pfam" id="PF07664">
    <property type="entry name" value="FeoB_C"/>
    <property type="match status" value="1"/>
</dbReference>
<feature type="transmembrane region" description="Helical" evidence="17">
    <location>
        <begin position="415"/>
        <end position="442"/>
    </location>
</feature>
<feature type="transmembrane region" description="Helical" evidence="17">
    <location>
        <begin position="630"/>
        <end position="652"/>
    </location>
</feature>
<feature type="binding site" evidence="16">
    <location>
        <position position="27"/>
    </location>
    <ligand>
        <name>Mg(2+)</name>
        <dbReference type="ChEBI" id="CHEBI:18420"/>
        <label>2</label>
    </ligand>
</feature>
<feature type="binding site" evidence="16">
    <location>
        <position position="23"/>
    </location>
    <ligand>
        <name>Mg(2+)</name>
        <dbReference type="ChEBI" id="CHEBI:18420"/>
        <label>2</label>
    </ligand>
</feature>
<feature type="binding site" evidence="15">
    <location>
        <begin position="12"/>
        <end position="19"/>
    </location>
    <ligand>
        <name>GTP</name>
        <dbReference type="ChEBI" id="CHEBI:37565"/>
        <label>1</label>
    </ligand>
</feature>
<evidence type="ECO:0000256" key="12">
    <source>
        <dbReference type="ARBA" id="ARBA00023136"/>
    </source>
</evidence>
<keyword evidence="8 17" id="KW-1133">Transmembrane helix</keyword>
<protein>
    <recommendedName>
        <fullName evidence="13 14">Ferrous iron transport protein B</fullName>
    </recommendedName>
</protein>
<dbReference type="InterPro" id="IPR041069">
    <property type="entry name" value="FeoB_Cyto"/>
</dbReference>
<feature type="transmembrane region" description="Helical" evidence="17">
    <location>
        <begin position="603"/>
        <end position="623"/>
    </location>
</feature>
<keyword evidence="11 15" id="KW-0342">GTP-binding</keyword>
<dbReference type="Pfam" id="PF07670">
    <property type="entry name" value="Gate"/>
    <property type="match status" value="2"/>
</dbReference>
<dbReference type="InterPro" id="IPR050860">
    <property type="entry name" value="FeoB_GTPase"/>
</dbReference>
<feature type="transmembrane region" description="Helical" evidence="17">
    <location>
        <begin position="448"/>
        <end position="468"/>
    </location>
</feature>
<evidence type="ECO:0000256" key="2">
    <source>
        <dbReference type="ARBA" id="ARBA00022448"/>
    </source>
</evidence>
<evidence type="ECO:0000256" key="4">
    <source>
        <dbReference type="ARBA" id="ARBA00022496"/>
    </source>
</evidence>
<dbReference type="Gene3D" id="3.40.50.300">
    <property type="entry name" value="P-loop containing nucleotide triphosphate hydrolases"/>
    <property type="match status" value="1"/>
</dbReference>
<feature type="binding site" evidence="16">
    <location>
        <position position="26"/>
    </location>
    <ligand>
        <name>Mg(2+)</name>
        <dbReference type="ChEBI" id="CHEBI:18420"/>
        <label>2</label>
    </ligand>
</feature>
<dbReference type="PANTHER" id="PTHR43185">
    <property type="entry name" value="FERROUS IRON TRANSPORT PROTEIN B"/>
    <property type="match status" value="1"/>
</dbReference>
<evidence type="ECO:0000256" key="8">
    <source>
        <dbReference type="ARBA" id="ARBA00022989"/>
    </source>
</evidence>
<proteinExistence type="predicted"/>
<dbReference type="InterPro" id="IPR011640">
    <property type="entry name" value="Fe2_transport_prot_B_C"/>
</dbReference>
<keyword evidence="20" id="KW-1185">Reference proteome</keyword>
<evidence type="ECO:0000256" key="9">
    <source>
        <dbReference type="ARBA" id="ARBA00023004"/>
    </source>
</evidence>
<evidence type="ECO:0000256" key="7">
    <source>
        <dbReference type="ARBA" id="ARBA00022741"/>
    </source>
</evidence>
<name>A0AAE4MBB7_9EURY</name>
<keyword evidence="3" id="KW-1003">Cell membrane</keyword>
<keyword evidence="16" id="KW-0479">Metal-binding</keyword>
<dbReference type="InterPro" id="IPR030389">
    <property type="entry name" value="G_FEOB_dom"/>
</dbReference>
<gene>
    <name evidence="19" type="primary">feoB_1</name>
    <name evidence="19" type="ORF">McpAg1_03860</name>
</gene>
<evidence type="ECO:0000256" key="17">
    <source>
        <dbReference type="SAM" id="Phobius"/>
    </source>
</evidence>
<dbReference type="SUPFAM" id="SSF52540">
    <property type="entry name" value="P-loop containing nucleoside triphosphate hydrolases"/>
    <property type="match status" value="1"/>
</dbReference>
<keyword evidence="4" id="KW-0410">Iron transport</keyword>
<organism evidence="19 20">
    <name type="scientific">Methanorbis furvi</name>
    <dbReference type="NCBI Taxonomy" id="3028299"/>
    <lineage>
        <taxon>Archaea</taxon>
        <taxon>Methanobacteriati</taxon>
        <taxon>Methanobacteriota</taxon>
        <taxon>Stenosarchaea group</taxon>
        <taxon>Methanomicrobia</taxon>
        <taxon>Methanomicrobiales</taxon>
        <taxon>Methanocorpusculaceae</taxon>
        <taxon>Methanorbis</taxon>
    </lineage>
</organism>
<dbReference type="GO" id="GO:0005886">
    <property type="term" value="C:plasma membrane"/>
    <property type="evidence" value="ECO:0007669"/>
    <property type="project" value="UniProtKB-SubCell"/>
</dbReference>
<comment type="subcellular location">
    <subcellularLocation>
        <location evidence="1">Cell inner membrane</location>
        <topology evidence="1">Multi-pass membrane protein</topology>
    </subcellularLocation>
</comment>
<dbReference type="GO" id="GO:0005525">
    <property type="term" value="F:GTP binding"/>
    <property type="evidence" value="ECO:0007669"/>
    <property type="project" value="UniProtKB-KW"/>
</dbReference>
<evidence type="ECO:0000256" key="14">
    <source>
        <dbReference type="NCBIfam" id="TIGR00437"/>
    </source>
</evidence>
<comment type="caution">
    <text evidence="19">The sequence shown here is derived from an EMBL/GenBank/DDBJ whole genome shotgun (WGS) entry which is preliminary data.</text>
</comment>
<dbReference type="GO" id="GO:0046872">
    <property type="term" value="F:metal ion binding"/>
    <property type="evidence" value="ECO:0007669"/>
    <property type="project" value="UniProtKB-KW"/>
</dbReference>
<keyword evidence="9" id="KW-0408">Iron</keyword>
<feature type="transmembrane region" description="Helical" evidence="17">
    <location>
        <begin position="337"/>
        <end position="361"/>
    </location>
</feature>
<dbReference type="Pfam" id="PF02421">
    <property type="entry name" value="FeoB_N"/>
    <property type="match status" value="1"/>
</dbReference>
<reference evidence="19" key="1">
    <citation type="submission" date="2023-06" db="EMBL/GenBank/DDBJ databases">
        <title>Genome sequence of Methancorpusculaceae sp. Ag1.</title>
        <authorList>
            <person name="Protasov E."/>
            <person name="Platt K."/>
            <person name="Poehlein A."/>
            <person name="Daniel R."/>
            <person name="Brune A."/>
        </authorList>
    </citation>
    <scope>NUCLEOTIDE SEQUENCE</scope>
    <source>
        <strain evidence="19">Ag1</strain>
    </source>
</reference>
<accession>A0AAE4MBB7</accession>
<dbReference type="AlphaFoldDB" id="A0AAE4MBB7"/>
<evidence type="ECO:0000256" key="11">
    <source>
        <dbReference type="ARBA" id="ARBA00023134"/>
    </source>
</evidence>
<dbReference type="FunFam" id="3.40.50.300:FF:000426">
    <property type="entry name" value="Ferrous iron transport protein B"/>
    <property type="match status" value="1"/>
</dbReference>
<keyword evidence="5" id="KW-0997">Cell inner membrane</keyword>
<evidence type="ECO:0000256" key="10">
    <source>
        <dbReference type="ARBA" id="ARBA00023065"/>
    </source>
</evidence>
<keyword evidence="10" id="KW-0406">Ion transport</keyword>
<dbReference type="CDD" id="cd01879">
    <property type="entry name" value="FeoB"/>
    <property type="match status" value="1"/>
</dbReference>
<feature type="transmembrane region" description="Helical" evidence="17">
    <location>
        <begin position="277"/>
        <end position="299"/>
    </location>
</feature>
<dbReference type="PANTHER" id="PTHR43185:SF1">
    <property type="entry name" value="FE(2+) TRANSPORTER FEOB"/>
    <property type="match status" value="1"/>
</dbReference>
<feature type="binding site" evidence="15">
    <location>
        <begin position="60"/>
        <end position="63"/>
    </location>
    <ligand>
        <name>GTP</name>
        <dbReference type="ChEBI" id="CHEBI:37565"/>
        <label>1</label>
    </ligand>
</feature>
<evidence type="ECO:0000256" key="16">
    <source>
        <dbReference type="PIRSR" id="PIRSR603373-2"/>
    </source>
</evidence>
<dbReference type="RefSeq" id="WP_338093598.1">
    <property type="nucleotide sequence ID" value="NZ_JAWDKA010000002.1"/>
</dbReference>
<dbReference type="InterPro" id="IPR011642">
    <property type="entry name" value="Gate_dom"/>
</dbReference>
<keyword evidence="2" id="KW-0813">Transport</keyword>
<dbReference type="InterPro" id="IPR003373">
    <property type="entry name" value="Fe2_transport_prot-B"/>
</dbReference>
<dbReference type="Proteomes" id="UP001273136">
    <property type="component" value="Unassembled WGS sequence"/>
</dbReference>
<sequence>MSEKRIIVALAGNPNCGKTTLFNNLTGMRHHVGNWPGKTVTIERKEGKATYEGTTLEIVDLPGTYSLSSRSLEEEITVEYLLHEKPDVVVNIVDAAHLERNLYLTLQLIELGVPLILALNLNRYADAEGIIIDTKKLSASLGVPVVRIEAIDDTGKDQLIQEILKKPAATANFPHYSNEIEQHLAELSNILPEVSRWDLIQYLIHGAPENFSDEIRTKIEKTRKHLEEIFGTTPQEVFADQRYGYIAGILHESVSLHADSGGKNQSERIDRFVTNKWLGFPIFLVVMYAVFQIVFMLGAPFMDMIDTIFGTLSEFAGDALASSGAPDWVSSFVCDGVISGVGSVVIFLPNIVLLFILLAILEDSGYLARVAVIMDRIMHRLGLHGKSFIPMMLGFGCGVPAIMATRTMETERERLLTILLTPFMSCSARLPVYLLLVGIFFVPQVQGLVMFSLYLLGILVALIVGLLLRKTLFKGESSAFVLEMPPYRIPTIKGVLIHSFEHAGLFLKKAGVIIFPAVLLMWLLASLPFGVEYGSSESIIGMIGSAIAPIFAPLGFGIPEAAIAVIMGLIAKEVVVATFGTLFGVGDEALGDVLMNVFTPLSAYSFMVFILLYMPCLAAMLTIKQETNSWKITVGAAVMMCVVAWIVSFIIYQGGVLLGFG</sequence>
<keyword evidence="12 17" id="KW-0472">Membrane</keyword>
<keyword evidence="7 15" id="KW-0547">Nucleotide-binding</keyword>
<feature type="transmembrane region" description="Helical" evidence="17">
    <location>
        <begin position="510"/>
        <end position="527"/>
    </location>
</feature>
<feature type="transmembrane region" description="Helical" evidence="17">
    <location>
        <begin position="563"/>
        <end position="583"/>
    </location>
</feature>
<evidence type="ECO:0000256" key="15">
    <source>
        <dbReference type="PIRSR" id="PIRSR603373-1"/>
    </source>
</evidence>
<evidence type="ECO:0000256" key="6">
    <source>
        <dbReference type="ARBA" id="ARBA00022692"/>
    </source>
</evidence>
<feature type="transmembrane region" description="Helical" evidence="17">
    <location>
        <begin position="539"/>
        <end position="556"/>
    </location>
</feature>
<evidence type="ECO:0000313" key="20">
    <source>
        <dbReference type="Proteomes" id="UP001273136"/>
    </source>
</evidence>
<dbReference type="Pfam" id="PF17910">
    <property type="entry name" value="FeoB_Cyto"/>
    <property type="match status" value="1"/>
</dbReference>